<feature type="compositionally biased region" description="Polar residues" evidence="1">
    <location>
        <begin position="55"/>
        <end position="74"/>
    </location>
</feature>
<dbReference type="AlphaFoldDB" id="A0AAE0YUF1"/>
<proteinExistence type="predicted"/>
<organism evidence="2 3">
    <name type="scientific">Elysia crispata</name>
    <name type="common">lettuce slug</name>
    <dbReference type="NCBI Taxonomy" id="231223"/>
    <lineage>
        <taxon>Eukaryota</taxon>
        <taxon>Metazoa</taxon>
        <taxon>Spiralia</taxon>
        <taxon>Lophotrochozoa</taxon>
        <taxon>Mollusca</taxon>
        <taxon>Gastropoda</taxon>
        <taxon>Heterobranchia</taxon>
        <taxon>Euthyneura</taxon>
        <taxon>Panpulmonata</taxon>
        <taxon>Sacoglossa</taxon>
        <taxon>Placobranchoidea</taxon>
        <taxon>Plakobranchidae</taxon>
        <taxon>Elysia</taxon>
    </lineage>
</organism>
<name>A0AAE0YUF1_9GAST</name>
<accession>A0AAE0YUF1</accession>
<protein>
    <submittedName>
        <fullName evidence="2">Uncharacterized protein</fullName>
    </submittedName>
</protein>
<dbReference type="EMBL" id="JAWDGP010005399">
    <property type="protein sequence ID" value="KAK3757222.1"/>
    <property type="molecule type" value="Genomic_DNA"/>
</dbReference>
<gene>
    <name evidence="2" type="ORF">RRG08_047413</name>
</gene>
<keyword evidence="3" id="KW-1185">Reference proteome</keyword>
<comment type="caution">
    <text evidence="2">The sequence shown here is derived from an EMBL/GenBank/DDBJ whole genome shotgun (WGS) entry which is preliminary data.</text>
</comment>
<feature type="region of interest" description="Disordered" evidence="1">
    <location>
        <begin position="48"/>
        <end position="97"/>
    </location>
</feature>
<evidence type="ECO:0000256" key="1">
    <source>
        <dbReference type="SAM" id="MobiDB-lite"/>
    </source>
</evidence>
<sequence length="151" mass="16924">MELERAFGSRTEVHCRAALSVNALDSCAPGQAVSSFYRLTVNQLGGRDLVDTNNRRGGNKSPTVAMETRSQTGNWADPSPAALPGSDTRDGSDVDGAHIKTHRQDFGSKIYRTREGLFRVHIKRIARRKRQPKIGTEMYKQFRRCSSMQNR</sequence>
<evidence type="ECO:0000313" key="3">
    <source>
        <dbReference type="Proteomes" id="UP001283361"/>
    </source>
</evidence>
<feature type="compositionally biased region" description="Basic and acidic residues" evidence="1">
    <location>
        <begin position="87"/>
        <end position="97"/>
    </location>
</feature>
<dbReference type="Proteomes" id="UP001283361">
    <property type="component" value="Unassembled WGS sequence"/>
</dbReference>
<evidence type="ECO:0000313" key="2">
    <source>
        <dbReference type="EMBL" id="KAK3757222.1"/>
    </source>
</evidence>
<reference evidence="2" key="1">
    <citation type="journal article" date="2023" name="G3 (Bethesda)">
        <title>A reference genome for the long-term kleptoplast-retaining sea slug Elysia crispata morphotype clarki.</title>
        <authorList>
            <person name="Eastman K.E."/>
            <person name="Pendleton A.L."/>
            <person name="Shaikh M.A."/>
            <person name="Suttiyut T."/>
            <person name="Ogas R."/>
            <person name="Tomko P."/>
            <person name="Gavelis G."/>
            <person name="Widhalm J.R."/>
            <person name="Wisecaver J.H."/>
        </authorList>
    </citation>
    <scope>NUCLEOTIDE SEQUENCE</scope>
    <source>
        <strain evidence="2">ECLA1</strain>
    </source>
</reference>